<dbReference type="EMBL" id="AFBR01000094">
    <property type="protein sequence ID" value="EGG50347.1"/>
    <property type="molecule type" value="Genomic_DNA"/>
</dbReference>
<evidence type="ECO:0000256" key="10">
    <source>
        <dbReference type="SAM" id="MobiDB-lite"/>
    </source>
</evidence>
<dbReference type="InterPro" id="IPR005702">
    <property type="entry name" value="Wzc-like_C"/>
</dbReference>
<evidence type="ECO:0000256" key="1">
    <source>
        <dbReference type="ARBA" id="ARBA00007316"/>
    </source>
</evidence>
<comment type="similarity">
    <text evidence="2">Belongs to the etk/wzc family.</text>
</comment>
<evidence type="ECO:0000256" key="11">
    <source>
        <dbReference type="SAM" id="Phobius"/>
    </source>
</evidence>
<dbReference type="FunFam" id="3.40.50.300:FF:000527">
    <property type="entry name" value="Tyrosine-protein kinase etk"/>
    <property type="match status" value="1"/>
</dbReference>
<keyword evidence="4" id="KW-0808">Transferase</keyword>
<dbReference type="EC" id="2.7.10.2" evidence="3"/>
<dbReference type="STRING" id="762982.HMPREF9442_03372"/>
<reference evidence="14 15" key="1">
    <citation type="submission" date="2011-02" db="EMBL/GenBank/DDBJ databases">
        <authorList>
            <person name="Weinstock G."/>
            <person name="Sodergren E."/>
            <person name="Clifton S."/>
            <person name="Fulton L."/>
            <person name="Fulton B."/>
            <person name="Courtney L."/>
            <person name="Fronick C."/>
            <person name="Harrison M."/>
            <person name="Strong C."/>
            <person name="Farmer C."/>
            <person name="Delahaunty K."/>
            <person name="Markovic C."/>
            <person name="Hall O."/>
            <person name="Minx P."/>
            <person name="Tomlinson C."/>
            <person name="Mitreva M."/>
            <person name="Hou S."/>
            <person name="Chen J."/>
            <person name="Wollam A."/>
            <person name="Pepin K.H."/>
            <person name="Johnson M."/>
            <person name="Bhonagiri V."/>
            <person name="Zhang X."/>
            <person name="Suruliraj S."/>
            <person name="Warren W."/>
            <person name="Chinwalla A."/>
            <person name="Mardis E.R."/>
            <person name="Wilson R.K."/>
        </authorList>
    </citation>
    <scope>NUCLEOTIDE SEQUENCE [LARGE SCALE GENOMIC DNA]</scope>
    <source>
        <strain evidence="14 15">YIT 11841</strain>
    </source>
</reference>
<evidence type="ECO:0000256" key="6">
    <source>
        <dbReference type="ARBA" id="ARBA00022777"/>
    </source>
</evidence>
<evidence type="ECO:0000313" key="14">
    <source>
        <dbReference type="EMBL" id="EGG50347.1"/>
    </source>
</evidence>
<dbReference type="GO" id="GO:0005886">
    <property type="term" value="C:plasma membrane"/>
    <property type="evidence" value="ECO:0007669"/>
    <property type="project" value="TreeGrafter"/>
</dbReference>
<evidence type="ECO:0000256" key="3">
    <source>
        <dbReference type="ARBA" id="ARBA00011903"/>
    </source>
</evidence>
<keyword evidence="8" id="KW-0829">Tyrosine-protein kinase</keyword>
<dbReference type="NCBIfam" id="TIGR01007">
    <property type="entry name" value="eps_fam"/>
    <property type="match status" value="1"/>
</dbReference>
<dbReference type="InterPro" id="IPR032807">
    <property type="entry name" value="GNVR"/>
</dbReference>
<protein>
    <recommendedName>
        <fullName evidence="3">non-specific protein-tyrosine kinase</fullName>
        <ecNumber evidence="3">2.7.10.2</ecNumber>
    </recommendedName>
</protein>
<evidence type="ECO:0000259" key="13">
    <source>
        <dbReference type="Pfam" id="PF13807"/>
    </source>
</evidence>
<dbReference type="PANTHER" id="PTHR32309:SF13">
    <property type="entry name" value="FERRIC ENTEROBACTIN TRANSPORT PROTEIN FEPE"/>
    <property type="match status" value="1"/>
</dbReference>
<dbReference type="CDD" id="cd05387">
    <property type="entry name" value="BY-kinase"/>
    <property type="match status" value="1"/>
</dbReference>
<dbReference type="AlphaFoldDB" id="F3QYS8"/>
<feature type="domain" description="AAA" evidence="12">
    <location>
        <begin position="605"/>
        <end position="756"/>
    </location>
</feature>
<evidence type="ECO:0000256" key="8">
    <source>
        <dbReference type="ARBA" id="ARBA00023137"/>
    </source>
</evidence>
<comment type="caution">
    <text evidence="14">The sequence shown here is derived from an EMBL/GenBank/DDBJ whole genome shotgun (WGS) entry which is preliminary data.</text>
</comment>
<dbReference type="Proteomes" id="UP000005546">
    <property type="component" value="Unassembled WGS sequence"/>
</dbReference>
<comment type="similarity">
    <text evidence="1">Belongs to the CpsD/CapB family.</text>
</comment>
<dbReference type="InterPro" id="IPR025669">
    <property type="entry name" value="AAA_dom"/>
</dbReference>
<dbReference type="Pfam" id="PF13807">
    <property type="entry name" value="GNVR"/>
    <property type="match status" value="1"/>
</dbReference>
<feature type="transmembrane region" description="Helical" evidence="11">
    <location>
        <begin position="32"/>
        <end position="50"/>
    </location>
</feature>
<dbReference type="GO" id="GO:0042802">
    <property type="term" value="F:identical protein binding"/>
    <property type="evidence" value="ECO:0007669"/>
    <property type="project" value="UniProtKB-ARBA"/>
</dbReference>
<feature type="transmembrane region" description="Helical" evidence="11">
    <location>
        <begin position="505"/>
        <end position="525"/>
    </location>
</feature>
<feature type="domain" description="Tyrosine-protein kinase G-rich" evidence="13">
    <location>
        <begin position="446"/>
        <end position="523"/>
    </location>
</feature>
<evidence type="ECO:0000256" key="5">
    <source>
        <dbReference type="ARBA" id="ARBA00022741"/>
    </source>
</evidence>
<sequence>MPQKTFQTNDVVEEQDSGFNYREILDAVILHWHWFAISIIGCLFVAFLYLRCKSPVYSTWAEVLIKEDDPYKRRMSGGGLADFTQLGVLTNSNGFDNEVEILGSKTLARRAVTNLKLYVRYSFDGMLRDEELYRTSPIVADMSPVDLDTLSMPVSLVITPLQEGGYHIEGEALRERFESNVKGFPVRVKTLSGWVTLRPNPNFAGASDGRTLRIGIFRPAIMAEAFLGATSIEPISKMTTIARITMSDTQRQRAEDYMNELIRVYNEDANEVKNEVALKTEAFVNKRIKIIDAELGTTESDLELYKKRNQLVDLMSDAEAAYKGLENYQTQQIELQTQMLLVKSLKEYVDNPANYMEIIPANLGLTDESLNSMIAGYNAKVVERKRLLKTAPESSPVVVSITNAISSLYPGIRHSLSTVYDNMRVQKRHVDEQYDLFIGRLSDAPTQERVLTDIGRQQSVKAALYQILLQKREENAISLASTVDKAQVIDAPESTIRPISPKKKMVALIALVLGVAIPAGLIYLLNLLRYRIEGRNDIEKLTDLAVLSDIFVAGDLKDGKRAIVVRENSNDIMEETFRSLRTNLGFVMKKSEKVLLCTSVIPSEGKTFVSTNLAMSMALMGRKVLVVGLDVRKPRLAKLFGLVTGHHGLTTYLAGEDSSDGFLREQIFNSGMHANLDVLPAGLIPPNPGELITSERLDGAFARFREWYDMVIVDTPPVGLVSDTLLLGRLADATLIVCRCDYSLKRNFNIVNTIHQEGKLPKMNLVLNGVDLQQRKYGYYYGYGNYGRYGRYGSYGSYGGYGNYGGYGKEARSGKSKSPREGGSYLHEEDFEDKD</sequence>
<organism evidence="14 15">
    <name type="scientific">Paraprevotella xylaniphila YIT 11841</name>
    <dbReference type="NCBI Taxonomy" id="762982"/>
    <lineage>
        <taxon>Bacteria</taxon>
        <taxon>Pseudomonadati</taxon>
        <taxon>Bacteroidota</taxon>
        <taxon>Bacteroidia</taxon>
        <taxon>Bacteroidales</taxon>
        <taxon>Prevotellaceae</taxon>
        <taxon>Paraprevotella</taxon>
    </lineage>
</organism>
<dbReference type="Gene3D" id="3.40.50.300">
    <property type="entry name" value="P-loop containing nucleotide triphosphate hydrolases"/>
    <property type="match status" value="1"/>
</dbReference>
<name>F3QYS8_9BACT</name>
<evidence type="ECO:0000313" key="15">
    <source>
        <dbReference type="Proteomes" id="UP000005546"/>
    </source>
</evidence>
<dbReference type="OrthoDB" id="9794577at2"/>
<dbReference type="PANTHER" id="PTHR32309">
    <property type="entry name" value="TYROSINE-PROTEIN KINASE"/>
    <property type="match status" value="1"/>
</dbReference>
<dbReference type="eggNOG" id="COG3206">
    <property type="taxonomic scope" value="Bacteria"/>
</dbReference>
<evidence type="ECO:0000256" key="9">
    <source>
        <dbReference type="ARBA" id="ARBA00051245"/>
    </source>
</evidence>
<dbReference type="Pfam" id="PF13614">
    <property type="entry name" value="AAA_31"/>
    <property type="match status" value="1"/>
</dbReference>
<dbReference type="SUPFAM" id="SSF52540">
    <property type="entry name" value="P-loop containing nucleoside triphosphate hydrolases"/>
    <property type="match status" value="1"/>
</dbReference>
<dbReference type="RefSeq" id="WP_008630164.1">
    <property type="nucleotide sequence ID" value="NZ_GL883887.1"/>
</dbReference>
<comment type="catalytic activity">
    <reaction evidence="9">
        <text>L-tyrosyl-[protein] + ATP = O-phospho-L-tyrosyl-[protein] + ADP + H(+)</text>
        <dbReference type="Rhea" id="RHEA:10596"/>
        <dbReference type="Rhea" id="RHEA-COMP:10136"/>
        <dbReference type="Rhea" id="RHEA-COMP:20101"/>
        <dbReference type="ChEBI" id="CHEBI:15378"/>
        <dbReference type="ChEBI" id="CHEBI:30616"/>
        <dbReference type="ChEBI" id="CHEBI:46858"/>
        <dbReference type="ChEBI" id="CHEBI:61978"/>
        <dbReference type="ChEBI" id="CHEBI:456216"/>
        <dbReference type="EC" id="2.7.10.2"/>
    </reaction>
</comment>
<keyword evidence="11" id="KW-0812">Transmembrane</keyword>
<keyword evidence="15" id="KW-1185">Reference proteome</keyword>
<gene>
    <name evidence="14" type="ORF">HMPREF9442_03372</name>
</gene>
<keyword evidence="11" id="KW-0472">Membrane</keyword>
<dbReference type="InterPro" id="IPR027417">
    <property type="entry name" value="P-loop_NTPase"/>
</dbReference>
<evidence type="ECO:0000256" key="7">
    <source>
        <dbReference type="ARBA" id="ARBA00022840"/>
    </source>
</evidence>
<dbReference type="InterPro" id="IPR050445">
    <property type="entry name" value="Bact_polysacc_biosynth/exp"/>
</dbReference>
<evidence type="ECO:0000259" key="12">
    <source>
        <dbReference type="Pfam" id="PF13614"/>
    </source>
</evidence>
<accession>F3QYS8</accession>
<dbReference type="eggNOG" id="COG0489">
    <property type="taxonomic scope" value="Bacteria"/>
</dbReference>
<dbReference type="GO" id="GO:0004715">
    <property type="term" value="F:non-membrane spanning protein tyrosine kinase activity"/>
    <property type="evidence" value="ECO:0007669"/>
    <property type="project" value="UniProtKB-EC"/>
</dbReference>
<proteinExistence type="inferred from homology"/>
<evidence type="ECO:0000256" key="4">
    <source>
        <dbReference type="ARBA" id="ARBA00022679"/>
    </source>
</evidence>
<dbReference type="HOGENOM" id="CLU_009912_6_0_10"/>
<dbReference type="GO" id="GO:0005524">
    <property type="term" value="F:ATP binding"/>
    <property type="evidence" value="ECO:0007669"/>
    <property type="project" value="UniProtKB-KW"/>
</dbReference>
<keyword evidence="5" id="KW-0547">Nucleotide-binding</keyword>
<evidence type="ECO:0000256" key="2">
    <source>
        <dbReference type="ARBA" id="ARBA00008883"/>
    </source>
</evidence>
<keyword evidence="6" id="KW-0418">Kinase</keyword>
<feature type="region of interest" description="Disordered" evidence="10">
    <location>
        <begin position="809"/>
        <end position="835"/>
    </location>
</feature>
<keyword evidence="11" id="KW-1133">Transmembrane helix</keyword>
<keyword evidence="7" id="KW-0067">ATP-binding</keyword>